<accession>A0A024UVC7</accession>
<dbReference type="AlphaFoldDB" id="A0A024UVC7"/>
<proteinExistence type="predicted"/>
<reference evidence="2" key="1">
    <citation type="submission" date="2013-12" db="EMBL/GenBank/DDBJ databases">
        <title>The Genome Sequence of Aphanomyces invadans NJM9701.</title>
        <authorList>
            <consortium name="The Broad Institute Genomics Platform"/>
            <person name="Russ C."/>
            <person name="Tyler B."/>
            <person name="van West P."/>
            <person name="Dieguez-Uribeondo J."/>
            <person name="Young S.K."/>
            <person name="Zeng Q."/>
            <person name="Gargeya S."/>
            <person name="Fitzgerald M."/>
            <person name="Abouelleil A."/>
            <person name="Alvarado L."/>
            <person name="Chapman S.B."/>
            <person name="Gainer-Dewar J."/>
            <person name="Goldberg J."/>
            <person name="Griggs A."/>
            <person name="Gujja S."/>
            <person name="Hansen M."/>
            <person name="Howarth C."/>
            <person name="Imamovic A."/>
            <person name="Ireland A."/>
            <person name="Larimer J."/>
            <person name="McCowan C."/>
            <person name="Murphy C."/>
            <person name="Pearson M."/>
            <person name="Poon T.W."/>
            <person name="Priest M."/>
            <person name="Roberts A."/>
            <person name="Saif S."/>
            <person name="Shea T."/>
            <person name="Sykes S."/>
            <person name="Wortman J."/>
            <person name="Nusbaum C."/>
            <person name="Birren B."/>
        </authorList>
    </citation>
    <scope>NUCLEOTIDE SEQUENCE [LARGE SCALE GENOMIC DNA]</scope>
    <source>
        <strain evidence="2">NJM9701</strain>
    </source>
</reference>
<gene>
    <name evidence="2" type="ORF">H310_00761</name>
</gene>
<name>A0A024UVC7_9STRA</name>
<sequence>MPLCINSEIYFEYTIYCIHPTTTLQPTGTCRWSRLPSVVHRTPLNASGCDELAHATVPADPLTHTSSWWASCRECSCTAPCVGGTGTRPLSKAVEGGPRTPQRPRSRHT</sequence>
<organism evidence="2">
    <name type="scientific">Aphanomyces invadans</name>
    <dbReference type="NCBI Taxonomy" id="157072"/>
    <lineage>
        <taxon>Eukaryota</taxon>
        <taxon>Sar</taxon>
        <taxon>Stramenopiles</taxon>
        <taxon>Oomycota</taxon>
        <taxon>Saprolegniomycetes</taxon>
        <taxon>Saprolegniales</taxon>
        <taxon>Verrucalvaceae</taxon>
        <taxon>Aphanomyces</taxon>
    </lineage>
</organism>
<dbReference type="GeneID" id="20077811"/>
<dbReference type="VEuPathDB" id="FungiDB:H310_00761"/>
<feature type="region of interest" description="Disordered" evidence="1">
    <location>
        <begin position="81"/>
        <end position="109"/>
    </location>
</feature>
<evidence type="ECO:0000313" key="2">
    <source>
        <dbReference type="EMBL" id="ETW10461.1"/>
    </source>
</evidence>
<dbReference type="EMBL" id="KI913952">
    <property type="protein sequence ID" value="ETW10461.1"/>
    <property type="molecule type" value="Genomic_DNA"/>
</dbReference>
<evidence type="ECO:0000256" key="1">
    <source>
        <dbReference type="SAM" id="MobiDB-lite"/>
    </source>
</evidence>
<protein>
    <submittedName>
        <fullName evidence="2">Uncharacterized protein</fullName>
    </submittedName>
</protein>
<dbReference type="RefSeq" id="XP_008861872.1">
    <property type="nucleotide sequence ID" value="XM_008863650.1"/>
</dbReference>